<accession>A0A0D2PMA4</accession>
<organism evidence="3 4">
    <name type="scientific">Hypholoma sublateritium (strain FD-334 SS-4)</name>
    <dbReference type="NCBI Taxonomy" id="945553"/>
    <lineage>
        <taxon>Eukaryota</taxon>
        <taxon>Fungi</taxon>
        <taxon>Dikarya</taxon>
        <taxon>Basidiomycota</taxon>
        <taxon>Agaricomycotina</taxon>
        <taxon>Agaricomycetes</taxon>
        <taxon>Agaricomycetidae</taxon>
        <taxon>Agaricales</taxon>
        <taxon>Agaricineae</taxon>
        <taxon>Strophariaceae</taxon>
        <taxon>Hypholoma</taxon>
    </lineage>
</organism>
<name>A0A0D2PMA4_HYPSF</name>
<dbReference type="Pfam" id="PF09994">
    <property type="entry name" value="T6SS_Tle1-like_cat"/>
    <property type="match status" value="1"/>
</dbReference>
<feature type="region of interest" description="Disordered" evidence="1">
    <location>
        <begin position="514"/>
        <end position="542"/>
    </location>
</feature>
<dbReference type="OMA" id="NEMREDF"/>
<sequence>MSDADSHSTHRSSLLLRESEHGSSTRTSPSPSPSRSARRSLTAPDTYNTSRAPKFKRIVVLCDGTWENGVDDPALQKATYTNVMRLARALHHEDHRPKGDAPVTQVVYYQSGVGSADNLYSKYVEGATGDSLPHKVEEAYAFISQNFNPGDEIYLFGFSRGAYTARMIATLIGEIGILTRSDMDKFGYIFDNFQKFGICDNKKEKDALEAILAPYRDPHSEGHKRAALWKDKFTIKFIGVWDTVGSLGLPREIDPIREKRRPLFGLPDCMLGEHIEAAYQALAINEMREDFVCAKFYQTAAGKNKGQILKQTWFSGCHADIGGGYLEHDLSDLSLIWMVANVQNYLFIDEDYLRQLIRPVAPWGEQKPHNSRTGVFELSLEAQRTLPSSPNEQTNETVHSSVVRRMQGMSKLPKALEGLKRSVESHPSLVEELLELEKRIYDQWPHRLSLAARQAYELKLQQSGVERPALKRMGSVFNSLRRLSQGSSGFLTRWIWIWRTTTTTTSAGTTIRTTASTSVTVQPTNTVGSNESNSSSSSHAAKKQFTITQTKVTGQNKEGLDTIANSTTIVVQSPTS</sequence>
<dbReference type="EMBL" id="KN817519">
    <property type="protein sequence ID" value="KJA29446.1"/>
    <property type="molecule type" value="Genomic_DNA"/>
</dbReference>
<dbReference type="SUPFAM" id="SSF53474">
    <property type="entry name" value="alpha/beta-Hydrolases"/>
    <property type="match status" value="1"/>
</dbReference>
<evidence type="ECO:0000313" key="4">
    <source>
        <dbReference type="Proteomes" id="UP000054270"/>
    </source>
</evidence>
<evidence type="ECO:0000259" key="2">
    <source>
        <dbReference type="Pfam" id="PF09994"/>
    </source>
</evidence>
<dbReference type="InterPro" id="IPR029058">
    <property type="entry name" value="AB_hydrolase_fold"/>
</dbReference>
<dbReference type="PANTHER" id="PTHR33840:SF1">
    <property type="entry name" value="TLE1 PHOSPHOLIPASE DOMAIN-CONTAINING PROTEIN"/>
    <property type="match status" value="1"/>
</dbReference>
<evidence type="ECO:0000256" key="1">
    <source>
        <dbReference type="SAM" id="MobiDB-lite"/>
    </source>
</evidence>
<reference evidence="4" key="1">
    <citation type="submission" date="2014-04" db="EMBL/GenBank/DDBJ databases">
        <title>Evolutionary Origins and Diversification of the Mycorrhizal Mutualists.</title>
        <authorList>
            <consortium name="DOE Joint Genome Institute"/>
            <consortium name="Mycorrhizal Genomics Consortium"/>
            <person name="Kohler A."/>
            <person name="Kuo A."/>
            <person name="Nagy L.G."/>
            <person name="Floudas D."/>
            <person name="Copeland A."/>
            <person name="Barry K.W."/>
            <person name="Cichocki N."/>
            <person name="Veneault-Fourrey C."/>
            <person name="LaButti K."/>
            <person name="Lindquist E.A."/>
            <person name="Lipzen A."/>
            <person name="Lundell T."/>
            <person name="Morin E."/>
            <person name="Murat C."/>
            <person name="Riley R."/>
            <person name="Ohm R."/>
            <person name="Sun H."/>
            <person name="Tunlid A."/>
            <person name="Henrissat B."/>
            <person name="Grigoriev I.V."/>
            <person name="Hibbett D.S."/>
            <person name="Martin F."/>
        </authorList>
    </citation>
    <scope>NUCLEOTIDE SEQUENCE [LARGE SCALE GENOMIC DNA]</scope>
    <source>
        <strain evidence="4">FD-334 SS-4</strain>
    </source>
</reference>
<feature type="region of interest" description="Disordered" evidence="1">
    <location>
        <begin position="1"/>
        <end position="48"/>
    </location>
</feature>
<dbReference type="AlphaFoldDB" id="A0A0D2PMA4"/>
<dbReference type="Proteomes" id="UP000054270">
    <property type="component" value="Unassembled WGS sequence"/>
</dbReference>
<feature type="domain" description="T6SS Phospholipase effector Tle1-like catalytic" evidence="2">
    <location>
        <begin position="56"/>
        <end position="340"/>
    </location>
</feature>
<feature type="compositionally biased region" description="Low complexity" evidence="1">
    <location>
        <begin position="24"/>
        <end position="44"/>
    </location>
</feature>
<dbReference type="OrthoDB" id="3057168at2759"/>
<keyword evidence="4" id="KW-1185">Reference proteome</keyword>
<feature type="compositionally biased region" description="Low complexity" evidence="1">
    <location>
        <begin position="529"/>
        <end position="538"/>
    </location>
</feature>
<dbReference type="InterPro" id="IPR018712">
    <property type="entry name" value="Tle1-like_cat"/>
</dbReference>
<protein>
    <recommendedName>
        <fullName evidence="2">T6SS Phospholipase effector Tle1-like catalytic domain-containing protein</fullName>
    </recommendedName>
</protein>
<dbReference type="PANTHER" id="PTHR33840">
    <property type="match status" value="1"/>
</dbReference>
<dbReference type="STRING" id="945553.A0A0D2PMA4"/>
<proteinExistence type="predicted"/>
<evidence type="ECO:0000313" key="3">
    <source>
        <dbReference type="EMBL" id="KJA29446.1"/>
    </source>
</evidence>
<gene>
    <name evidence="3" type="ORF">HYPSUDRAFT_196803</name>
</gene>